<accession>A0ABS9IK63</accession>
<protein>
    <recommendedName>
        <fullName evidence="3">BetR domain-containing protein</fullName>
    </recommendedName>
</protein>
<name>A0ABS9IK63_9FLAO</name>
<reference evidence="1 2" key="1">
    <citation type="submission" date="2022-01" db="EMBL/GenBank/DDBJ databases">
        <title>Draft genome sequence of Sabulilitoribacter multivorans KCTC 32326.</title>
        <authorList>
            <person name="Oh J.-S."/>
        </authorList>
    </citation>
    <scope>NUCLEOTIDE SEQUENCE [LARGE SCALE GENOMIC DNA]</scope>
    <source>
        <strain evidence="1 2">M-M16</strain>
    </source>
</reference>
<dbReference type="EMBL" id="JAKKDV010000004">
    <property type="protein sequence ID" value="MCF7560986.1"/>
    <property type="molecule type" value="Genomic_DNA"/>
</dbReference>
<keyword evidence="2" id="KW-1185">Reference proteome</keyword>
<proteinExistence type="predicted"/>
<gene>
    <name evidence="1" type="ORF">L3X39_10095</name>
</gene>
<evidence type="ECO:0000313" key="1">
    <source>
        <dbReference type="EMBL" id="MCF7560986.1"/>
    </source>
</evidence>
<sequence>MQDLFIQYLKTKVKDNTSFAEEIASVLDIGYDAAYRRINQKTSISLEEGVKLAKHYNISLNRLYEVGSQNTILTELSPRINNVEGLEEWLKQSLINLEPLTKIKKATLIYAAKDIPIFHSLTDTHLTRFKMFVWIKDVDLNLTTSKVNYENFIEALPKSLLNAAYLLGNVYKNINITEIWSENTMTGSFQQVLYYYEAGLLSKENALKICNDFEDVINHTEKQTILQSHIGSNNKAAYSLYKSELHPLNNTLMVVTPFKKIFFSPYTVLNYFKVEHQETCEHIYDFLQKQMSNSKLLANTGERDRSVFFKKLHIKLGLLRERIEIDEKMSFL</sequence>
<dbReference type="RefSeq" id="WP_237231667.1">
    <property type="nucleotide sequence ID" value="NZ_JAKKDV010000004.1"/>
</dbReference>
<evidence type="ECO:0008006" key="3">
    <source>
        <dbReference type="Google" id="ProtNLM"/>
    </source>
</evidence>
<dbReference type="Proteomes" id="UP001200022">
    <property type="component" value="Unassembled WGS sequence"/>
</dbReference>
<comment type="caution">
    <text evidence="1">The sequence shown here is derived from an EMBL/GenBank/DDBJ whole genome shotgun (WGS) entry which is preliminary data.</text>
</comment>
<evidence type="ECO:0000313" key="2">
    <source>
        <dbReference type="Proteomes" id="UP001200022"/>
    </source>
</evidence>
<organism evidence="1 2">
    <name type="scientific">Flaviramulus multivorans</name>
    <dbReference type="NCBI Taxonomy" id="1304750"/>
    <lineage>
        <taxon>Bacteria</taxon>
        <taxon>Pseudomonadati</taxon>
        <taxon>Bacteroidota</taxon>
        <taxon>Flavobacteriia</taxon>
        <taxon>Flavobacteriales</taxon>
        <taxon>Flavobacteriaceae</taxon>
        <taxon>Flaviramulus</taxon>
    </lineage>
</organism>